<sequence length="180" mass="20450">MAVEMPRMQEGALSRKKRANATCKVEYRRARKRGRDREEKERGERLSPCGRQKAIAVRKVKGYRLGEGERLSQHGEGGRLSLCALSIERRSTGSAPRRFCQRCVARLMFATVFFPTYRDVSHSGLHQLPPTLTFHRVFKLHLRPINRSLSLSFSVFPLALTPYASTMPSPWEAFGAKATT</sequence>
<protein>
    <submittedName>
        <fullName evidence="2">Uncharacterized protein</fullName>
    </submittedName>
</protein>
<reference evidence="3" key="1">
    <citation type="journal article" date="2013" name="Science">
        <title>The Amborella genome and the evolution of flowering plants.</title>
        <authorList>
            <consortium name="Amborella Genome Project"/>
        </authorList>
    </citation>
    <scope>NUCLEOTIDE SEQUENCE [LARGE SCALE GENOMIC DNA]</scope>
</reference>
<evidence type="ECO:0000256" key="1">
    <source>
        <dbReference type="SAM" id="MobiDB-lite"/>
    </source>
</evidence>
<proteinExistence type="predicted"/>
<evidence type="ECO:0000313" key="2">
    <source>
        <dbReference type="EMBL" id="ERN16415.1"/>
    </source>
</evidence>
<dbReference type="AlphaFoldDB" id="U5D2D3"/>
<feature type="compositionally biased region" description="Basic and acidic residues" evidence="1">
    <location>
        <begin position="35"/>
        <end position="45"/>
    </location>
</feature>
<gene>
    <name evidence="2" type="ORF">AMTR_s00052p00150830</name>
</gene>
<accession>U5D2D3</accession>
<dbReference type="EMBL" id="KI392446">
    <property type="protein sequence ID" value="ERN16415.1"/>
    <property type="molecule type" value="Genomic_DNA"/>
</dbReference>
<dbReference type="Gramene" id="ERN16415">
    <property type="protein sequence ID" value="ERN16415"/>
    <property type="gene ID" value="AMTR_s00052p00150830"/>
</dbReference>
<dbReference type="Proteomes" id="UP000017836">
    <property type="component" value="Unassembled WGS sequence"/>
</dbReference>
<dbReference type="HOGENOM" id="CLU_1498266_0_0_1"/>
<name>U5D2D3_AMBTC</name>
<keyword evidence="3" id="KW-1185">Reference proteome</keyword>
<organism evidence="2 3">
    <name type="scientific">Amborella trichopoda</name>
    <dbReference type="NCBI Taxonomy" id="13333"/>
    <lineage>
        <taxon>Eukaryota</taxon>
        <taxon>Viridiplantae</taxon>
        <taxon>Streptophyta</taxon>
        <taxon>Embryophyta</taxon>
        <taxon>Tracheophyta</taxon>
        <taxon>Spermatophyta</taxon>
        <taxon>Magnoliopsida</taxon>
        <taxon>Amborellales</taxon>
        <taxon>Amborellaceae</taxon>
        <taxon>Amborella</taxon>
    </lineage>
</organism>
<feature type="region of interest" description="Disordered" evidence="1">
    <location>
        <begin position="1"/>
        <end position="47"/>
    </location>
</feature>
<evidence type="ECO:0000313" key="3">
    <source>
        <dbReference type="Proteomes" id="UP000017836"/>
    </source>
</evidence>